<dbReference type="RefSeq" id="WP_139224550.1">
    <property type="nucleotide sequence ID" value="NZ_FOOA01000001.1"/>
</dbReference>
<sequence length="455" mass="48771">MLALTPLGHWQMDELLMMRAFRDRGLSALFGRFTSWSPRPLSETLLYVYSSVVHATGRQLTGTFLLCLWSLLILACLAPAALIRTSDPVARRAALLVALTVLALFLSGHPVAEVFYWSQAAAAYIPSIALIAAPLLCLVLAGHRTGRLDGLVAGCVSLAAMASEVGAFFAVAFGAAGLLLSVGGRWRDTGALAVRRRDAMFLAPLLAGLTILFMLANARFGSEAEIFDATIARHPLPSIGWSLSTFPADALSIDLGPSTPQGFALGLVSRAALLVLCILAFSRIPGTEQSGLRLVVACFALAALASALFSLFAAYYQFGVNCCERHQTIRSQLVVVALVAIGWLLAWSPWAVPLRRRGVAWMAVASVVAVASSAAHMPAAIAHDIARYGEILQARAANWQDALSPDPEMKLRLSHRGEIIGSIYAPAGDFRDEDATPRPLRAMMQYFSKSRIVAE</sequence>
<evidence type="ECO:0000313" key="3">
    <source>
        <dbReference type="Proteomes" id="UP000531216"/>
    </source>
</evidence>
<proteinExistence type="predicted"/>
<keyword evidence="1" id="KW-0812">Transmembrane</keyword>
<keyword evidence="1" id="KW-0472">Membrane</keyword>
<feature type="transmembrane region" description="Helical" evidence="1">
    <location>
        <begin position="262"/>
        <end position="282"/>
    </location>
</feature>
<feature type="transmembrane region" description="Helical" evidence="1">
    <location>
        <begin position="359"/>
        <end position="382"/>
    </location>
</feature>
<feature type="transmembrane region" description="Helical" evidence="1">
    <location>
        <begin position="63"/>
        <end position="83"/>
    </location>
</feature>
<dbReference type="OrthoDB" id="7249278at2"/>
<evidence type="ECO:0008006" key="4">
    <source>
        <dbReference type="Google" id="ProtNLM"/>
    </source>
</evidence>
<dbReference type="EMBL" id="JACIDO010000001">
    <property type="protein sequence ID" value="MBB3934374.1"/>
    <property type="molecule type" value="Genomic_DNA"/>
</dbReference>
<evidence type="ECO:0000256" key="1">
    <source>
        <dbReference type="SAM" id="Phobius"/>
    </source>
</evidence>
<keyword evidence="1" id="KW-1133">Transmembrane helix</keyword>
<dbReference type="Proteomes" id="UP000531216">
    <property type="component" value="Unassembled WGS sequence"/>
</dbReference>
<organism evidence="2 3">
    <name type="scientific">Aureimonas phyllosphaerae</name>
    <dbReference type="NCBI Taxonomy" id="1166078"/>
    <lineage>
        <taxon>Bacteria</taxon>
        <taxon>Pseudomonadati</taxon>
        <taxon>Pseudomonadota</taxon>
        <taxon>Alphaproteobacteria</taxon>
        <taxon>Hyphomicrobiales</taxon>
        <taxon>Aurantimonadaceae</taxon>
        <taxon>Aureimonas</taxon>
    </lineage>
</organism>
<keyword evidence="3" id="KW-1185">Reference proteome</keyword>
<name>A0A7W6BQW4_9HYPH</name>
<comment type="caution">
    <text evidence="2">The sequence shown here is derived from an EMBL/GenBank/DDBJ whole genome shotgun (WGS) entry which is preliminary data.</text>
</comment>
<feature type="transmembrane region" description="Helical" evidence="1">
    <location>
        <begin position="328"/>
        <end position="347"/>
    </location>
</feature>
<evidence type="ECO:0000313" key="2">
    <source>
        <dbReference type="EMBL" id="MBB3934374.1"/>
    </source>
</evidence>
<reference evidence="2 3" key="1">
    <citation type="submission" date="2020-08" db="EMBL/GenBank/DDBJ databases">
        <title>Genomic Encyclopedia of Type Strains, Phase IV (KMG-IV): sequencing the most valuable type-strain genomes for metagenomic binning, comparative biology and taxonomic classification.</title>
        <authorList>
            <person name="Goeker M."/>
        </authorList>
    </citation>
    <scope>NUCLEOTIDE SEQUENCE [LARGE SCALE GENOMIC DNA]</scope>
    <source>
        <strain evidence="2 3">DSM 25024</strain>
    </source>
</reference>
<feature type="transmembrane region" description="Helical" evidence="1">
    <location>
        <begin position="294"/>
        <end position="316"/>
    </location>
</feature>
<gene>
    <name evidence="2" type="ORF">GGR05_000485</name>
</gene>
<feature type="transmembrane region" description="Helical" evidence="1">
    <location>
        <begin position="199"/>
        <end position="216"/>
    </location>
</feature>
<accession>A0A7W6BQW4</accession>
<feature type="transmembrane region" description="Helical" evidence="1">
    <location>
        <begin position="153"/>
        <end position="179"/>
    </location>
</feature>
<dbReference type="AlphaFoldDB" id="A0A7W6BQW4"/>
<protein>
    <recommendedName>
        <fullName evidence="4">Glucosyl transferase GtrII</fullName>
    </recommendedName>
</protein>
<feature type="transmembrane region" description="Helical" evidence="1">
    <location>
        <begin position="123"/>
        <end position="141"/>
    </location>
</feature>
<feature type="transmembrane region" description="Helical" evidence="1">
    <location>
        <begin position="95"/>
        <end position="117"/>
    </location>
</feature>